<evidence type="ECO:0000313" key="2">
    <source>
        <dbReference type="EMBL" id="PMD46625.1"/>
    </source>
</evidence>
<proteinExistence type="predicted"/>
<dbReference type="EMBL" id="KZ613939">
    <property type="protein sequence ID" value="PMD46625.1"/>
    <property type="molecule type" value="Genomic_DNA"/>
</dbReference>
<accession>A0A2J6S780</accession>
<sequence length="163" mass="17877">MRLKSESEQKRGNRIGALASNLAGRRGILASAAMWSQEATDGSPAVDRIKVEYIFVDDLATVKDAQRRRISGKALSREFIGEVWGLQILPVTNWHRCIVEVNPNLGEELVDIGKLRSLLEPNELPLSATERSSGARHPQNPSPALREYVLTSSKLHAGRSGPA</sequence>
<feature type="region of interest" description="Disordered" evidence="1">
    <location>
        <begin position="126"/>
        <end position="163"/>
    </location>
</feature>
<reference evidence="2 3" key="1">
    <citation type="submission" date="2016-04" db="EMBL/GenBank/DDBJ databases">
        <title>A degradative enzymes factory behind the ericoid mycorrhizal symbiosis.</title>
        <authorList>
            <consortium name="DOE Joint Genome Institute"/>
            <person name="Martino E."/>
            <person name="Morin E."/>
            <person name="Grelet G."/>
            <person name="Kuo A."/>
            <person name="Kohler A."/>
            <person name="Daghino S."/>
            <person name="Barry K."/>
            <person name="Choi C."/>
            <person name="Cichocki N."/>
            <person name="Clum A."/>
            <person name="Copeland A."/>
            <person name="Hainaut M."/>
            <person name="Haridas S."/>
            <person name="Labutti K."/>
            <person name="Lindquist E."/>
            <person name="Lipzen A."/>
            <person name="Khouja H.-R."/>
            <person name="Murat C."/>
            <person name="Ohm R."/>
            <person name="Olson A."/>
            <person name="Spatafora J."/>
            <person name="Veneault-Fourrey C."/>
            <person name="Henrissat B."/>
            <person name="Grigoriev I."/>
            <person name="Martin F."/>
            <person name="Perotto S."/>
        </authorList>
    </citation>
    <scope>NUCLEOTIDE SEQUENCE [LARGE SCALE GENOMIC DNA]</scope>
    <source>
        <strain evidence="2 3">F</strain>
    </source>
</reference>
<dbReference type="AlphaFoldDB" id="A0A2J6S780"/>
<gene>
    <name evidence="2" type="ORF">L207DRAFT_217551</name>
</gene>
<protein>
    <submittedName>
        <fullName evidence="2">Uncharacterized protein</fullName>
    </submittedName>
</protein>
<organism evidence="2 3">
    <name type="scientific">Hyaloscypha variabilis (strain UAMH 11265 / GT02V1 / F)</name>
    <name type="common">Meliniomyces variabilis</name>
    <dbReference type="NCBI Taxonomy" id="1149755"/>
    <lineage>
        <taxon>Eukaryota</taxon>
        <taxon>Fungi</taxon>
        <taxon>Dikarya</taxon>
        <taxon>Ascomycota</taxon>
        <taxon>Pezizomycotina</taxon>
        <taxon>Leotiomycetes</taxon>
        <taxon>Helotiales</taxon>
        <taxon>Hyaloscyphaceae</taxon>
        <taxon>Hyaloscypha</taxon>
        <taxon>Hyaloscypha variabilis</taxon>
    </lineage>
</organism>
<evidence type="ECO:0000256" key="1">
    <source>
        <dbReference type="SAM" id="MobiDB-lite"/>
    </source>
</evidence>
<name>A0A2J6S780_HYAVF</name>
<keyword evidence="3" id="KW-1185">Reference proteome</keyword>
<evidence type="ECO:0000313" key="3">
    <source>
        <dbReference type="Proteomes" id="UP000235786"/>
    </source>
</evidence>
<dbReference type="Proteomes" id="UP000235786">
    <property type="component" value="Unassembled WGS sequence"/>
</dbReference>